<sequence>MVTYTLNNDNDPDRYDIKESFEALDTLRTGRLGVDLAHTLLLGLGYMSDYKRKDEFTPTTLAEMARRIESEDTENRNSADFESGIRLETILTIVATHPALSQRNCSHSFARRSFELLDGDGKGYIDASDVVRLGDNVRKFRLNKQQQQQQQQDDDDDEIIIISKIEANDMIETTNQMITANTATGSSDEDDNHKRLRVLESSVFEKLFAPPSL</sequence>
<dbReference type="Gene3D" id="1.10.238.10">
    <property type="entry name" value="EF-hand"/>
    <property type="match status" value="1"/>
</dbReference>
<dbReference type="EMBL" id="HBIX01021442">
    <property type="protein sequence ID" value="CAE0722297.1"/>
    <property type="molecule type" value="Transcribed_RNA"/>
</dbReference>
<gene>
    <name evidence="1" type="ORF">PAUS00366_LOCUS15052</name>
</gene>
<proteinExistence type="predicted"/>
<organism evidence="1">
    <name type="scientific">Pseudo-nitzschia australis</name>
    <dbReference type="NCBI Taxonomy" id="44445"/>
    <lineage>
        <taxon>Eukaryota</taxon>
        <taxon>Sar</taxon>
        <taxon>Stramenopiles</taxon>
        <taxon>Ochrophyta</taxon>
        <taxon>Bacillariophyta</taxon>
        <taxon>Bacillariophyceae</taxon>
        <taxon>Bacillariophycidae</taxon>
        <taxon>Bacillariales</taxon>
        <taxon>Bacillariaceae</taxon>
        <taxon>Pseudo-nitzschia</taxon>
    </lineage>
</organism>
<dbReference type="SUPFAM" id="SSF47473">
    <property type="entry name" value="EF-hand"/>
    <property type="match status" value="1"/>
</dbReference>
<dbReference type="AlphaFoldDB" id="A0A7S4AP85"/>
<accession>A0A7S4AP85</accession>
<name>A0A7S4AP85_9STRA</name>
<dbReference type="InterPro" id="IPR011992">
    <property type="entry name" value="EF-hand-dom_pair"/>
</dbReference>
<evidence type="ECO:0000313" key="1">
    <source>
        <dbReference type="EMBL" id="CAE0722297.1"/>
    </source>
</evidence>
<protein>
    <submittedName>
        <fullName evidence="1">Uncharacterized protein</fullName>
    </submittedName>
</protein>
<reference evidence="1" key="1">
    <citation type="submission" date="2021-01" db="EMBL/GenBank/DDBJ databases">
        <authorList>
            <person name="Corre E."/>
            <person name="Pelletier E."/>
            <person name="Niang G."/>
            <person name="Scheremetjew M."/>
            <person name="Finn R."/>
            <person name="Kale V."/>
            <person name="Holt S."/>
            <person name="Cochrane G."/>
            <person name="Meng A."/>
            <person name="Brown T."/>
            <person name="Cohen L."/>
        </authorList>
    </citation>
    <scope>NUCLEOTIDE SEQUENCE</scope>
    <source>
        <strain evidence="1">10249 10 AB</strain>
    </source>
</reference>